<feature type="non-terminal residue" evidence="2">
    <location>
        <position position="1"/>
    </location>
</feature>
<organism evidence="2 3">
    <name type="scientific">Astrephomene gubernaculifera</name>
    <dbReference type="NCBI Taxonomy" id="47775"/>
    <lineage>
        <taxon>Eukaryota</taxon>
        <taxon>Viridiplantae</taxon>
        <taxon>Chlorophyta</taxon>
        <taxon>core chlorophytes</taxon>
        <taxon>Chlorophyceae</taxon>
        <taxon>CS clade</taxon>
        <taxon>Chlamydomonadales</taxon>
        <taxon>Astrephomenaceae</taxon>
        <taxon>Astrephomene</taxon>
    </lineage>
</organism>
<evidence type="ECO:0000256" key="1">
    <source>
        <dbReference type="SAM" id="MobiDB-lite"/>
    </source>
</evidence>
<feature type="region of interest" description="Disordered" evidence="1">
    <location>
        <begin position="55"/>
        <end position="89"/>
    </location>
</feature>
<comment type="caution">
    <text evidence="2">The sequence shown here is derived from an EMBL/GenBank/DDBJ whole genome shotgun (WGS) entry which is preliminary data.</text>
</comment>
<feature type="compositionally biased region" description="Low complexity" evidence="1">
    <location>
        <begin position="72"/>
        <end position="89"/>
    </location>
</feature>
<dbReference type="AlphaFoldDB" id="A0AAD3HSZ4"/>
<feature type="non-terminal residue" evidence="2">
    <location>
        <position position="111"/>
    </location>
</feature>
<name>A0AAD3HSZ4_9CHLO</name>
<evidence type="ECO:0000313" key="3">
    <source>
        <dbReference type="Proteomes" id="UP001054857"/>
    </source>
</evidence>
<sequence length="111" mass="11461">VAARATSHVHERVVETLKDMIRSGAFPGLHSVRCEVLLEPEMMSVDIIAHMTVAPRQEPHPTGHMAAGRQESGAYLGATASSGSSSSGAVVAELTGRAVGAEGAGKEGEQQ</sequence>
<keyword evidence="3" id="KW-1185">Reference proteome</keyword>
<proteinExistence type="predicted"/>
<gene>
    <name evidence="2" type="ORF">Agub_g14260</name>
</gene>
<dbReference type="Proteomes" id="UP001054857">
    <property type="component" value="Unassembled WGS sequence"/>
</dbReference>
<protein>
    <submittedName>
        <fullName evidence="2">Uncharacterized protein</fullName>
    </submittedName>
</protein>
<evidence type="ECO:0000313" key="2">
    <source>
        <dbReference type="EMBL" id="GFR51801.1"/>
    </source>
</evidence>
<accession>A0AAD3HSZ4</accession>
<reference evidence="2 3" key="1">
    <citation type="journal article" date="2021" name="Sci. Rep.">
        <title>Genome sequencing of the multicellular alga Astrephomene provides insights into convergent evolution of germ-soma differentiation.</title>
        <authorList>
            <person name="Yamashita S."/>
            <person name="Yamamoto K."/>
            <person name="Matsuzaki R."/>
            <person name="Suzuki S."/>
            <person name="Yamaguchi H."/>
            <person name="Hirooka S."/>
            <person name="Minakuchi Y."/>
            <person name="Miyagishima S."/>
            <person name="Kawachi M."/>
            <person name="Toyoda A."/>
            <person name="Nozaki H."/>
        </authorList>
    </citation>
    <scope>NUCLEOTIDE SEQUENCE [LARGE SCALE GENOMIC DNA]</scope>
    <source>
        <strain evidence="2 3">NIES-4017</strain>
    </source>
</reference>
<dbReference type="EMBL" id="BMAR01000054">
    <property type="protein sequence ID" value="GFR51801.1"/>
    <property type="molecule type" value="Genomic_DNA"/>
</dbReference>